<keyword evidence="4" id="KW-0249">Electron transport</keyword>
<dbReference type="InterPro" id="IPR009056">
    <property type="entry name" value="Cyt_c-like_dom"/>
</dbReference>
<dbReference type="AlphaFoldDB" id="A0A5C4XPT3"/>
<evidence type="ECO:0000259" key="8">
    <source>
        <dbReference type="PROSITE" id="PS51007"/>
    </source>
</evidence>
<feature type="signal peptide" evidence="7">
    <location>
        <begin position="1"/>
        <end position="24"/>
    </location>
</feature>
<evidence type="ECO:0000313" key="10">
    <source>
        <dbReference type="Proteomes" id="UP000311605"/>
    </source>
</evidence>
<reference evidence="9 10" key="1">
    <citation type="submission" date="2019-06" db="EMBL/GenBank/DDBJ databases">
        <title>The draft genome of Rhizobium smilacinae PTYR-5.</title>
        <authorList>
            <person name="Liu L."/>
            <person name="Li L."/>
            <person name="Zhang X."/>
        </authorList>
    </citation>
    <scope>NUCLEOTIDE SEQUENCE [LARGE SCALE GENOMIC DNA]</scope>
    <source>
        <strain evidence="9 10">PTYR-5</strain>
    </source>
</reference>
<keyword evidence="5 6" id="KW-0408">Iron</keyword>
<dbReference type="GO" id="GO:0020037">
    <property type="term" value="F:heme binding"/>
    <property type="evidence" value="ECO:0007669"/>
    <property type="project" value="InterPro"/>
</dbReference>
<dbReference type="RefSeq" id="WP_139673118.1">
    <property type="nucleotide sequence ID" value="NZ_VDMN01000001.1"/>
</dbReference>
<keyword evidence="7" id="KW-0732">Signal</keyword>
<feature type="chain" id="PRO_5023118963" evidence="7">
    <location>
        <begin position="25"/>
        <end position="127"/>
    </location>
</feature>
<proteinExistence type="predicted"/>
<evidence type="ECO:0000256" key="3">
    <source>
        <dbReference type="ARBA" id="ARBA00022723"/>
    </source>
</evidence>
<keyword evidence="3 6" id="KW-0479">Metal-binding</keyword>
<sequence>MPIALPKLLFFCALSLFISSASLAADLGHGERVFKVCAPCHVIDSDMNKIGPHLKGVVGRPAGSIGDFRYSKAMTQAGDAGLVWDDKTLAEFLSSPKTKVPNTSMRFWGLWFQSEIDDLIAYLKANP</sequence>
<gene>
    <name evidence="9" type="ORF">FHP24_03900</name>
</gene>
<evidence type="ECO:0000256" key="2">
    <source>
        <dbReference type="ARBA" id="ARBA00022617"/>
    </source>
</evidence>
<dbReference type="EMBL" id="VDMN01000001">
    <property type="protein sequence ID" value="TNM65423.1"/>
    <property type="molecule type" value="Genomic_DNA"/>
</dbReference>
<evidence type="ECO:0000313" key="9">
    <source>
        <dbReference type="EMBL" id="TNM65423.1"/>
    </source>
</evidence>
<feature type="domain" description="Cytochrome c" evidence="8">
    <location>
        <begin position="25"/>
        <end position="127"/>
    </location>
</feature>
<dbReference type="Proteomes" id="UP000311605">
    <property type="component" value="Unassembled WGS sequence"/>
</dbReference>
<dbReference type="InterPro" id="IPR002327">
    <property type="entry name" value="Cyt_c_1A/1B"/>
</dbReference>
<dbReference type="Pfam" id="PF00034">
    <property type="entry name" value="Cytochrom_C"/>
    <property type="match status" value="1"/>
</dbReference>
<dbReference type="PRINTS" id="PR00604">
    <property type="entry name" value="CYTCHRMECIAB"/>
</dbReference>
<evidence type="ECO:0000256" key="6">
    <source>
        <dbReference type="PROSITE-ProRule" id="PRU00433"/>
    </source>
</evidence>
<dbReference type="GO" id="GO:0009055">
    <property type="term" value="F:electron transfer activity"/>
    <property type="evidence" value="ECO:0007669"/>
    <property type="project" value="InterPro"/>
</dbReference>
<name>A0A5C4XPT3_9HYPH</name>
<keyword evidence="10" id="KW-1185">Reference proteome</keyword>
<dbReference type="GO" id="GO:0046872">
    <property type="term" value="F:metal ion binding"/>
    <property type="evidence" value="ECO:0007669"/>
    <property type="project" value="UniProtKB-KW"/>
</dbReference>
<dbReference type="OrthoDB" id="9805828at2"/>
<protein>
    <submittedName>
        <fullName evidence="9">Cytochrome c family protein</fullName>
    </submittedName>
</protein>
<dbReference type="InterPro" id="IPR036909">
    <property type="entry name" value="Cyt_c-like_dom_sf"/>
</dbReference>
<dbReference type="Gene3D" id="1.10.760.10">
    <property type="entry name" value="Cytochrome c-like domain"/>
    <property type="match status" value="1"/>
</dbReference>
<evidence type="ECO:0000256" key="7">
    <source>
        <dbReference type="SAM" id="SignalP"/>
    </source>
</evidence>
<accession>A0A5C4XPT3</accession>
<evidence type="ECO:0000256" key="1">
    <source>
        <dbReference type="ARBA" id="ARBA00022448"/>
    </source>
</evidence>
<dbReference type="PANTHER" id="PTHR11961">
    <property type="entry name" value="CYTOCHROME C"/>
    <property type="match status" value="1"/>
</dbReference>
<comment type="caution">
    <text evidence="9">The sequence shown here is derived from an EMBL/GenBank/DDBJ whole genome shotgun (WGS) entry which is preliminary data.</text>
</comment>
<organism evidence="9 10">
    <name type="scientific">Aliirhizobium smilacinae</name>
    <dbReference type="NCBI Taxonomy" id="1395944"/>
    <lineage>
        <taxon>Bacteria</taxon>
        <taxon>Pseudomonadati</taxon>
        <taxon>Pseudomonadota</taxon>
        <taxon>Alphaproteobacteria</taxon>
        <taxon>Hyphomicrobiales</taxon>
        <taxon>Rhizobiaceae</taxon>
        <taxon>Aliirhizobium</taxon>
    </lineage>
</organism>
<keyword evidence="2 6" id="KW-0349">Heme</keyword>
<dbReference type="SUPFAM" id="SSF46626">
    <property type="entry name" value="Cytochrome c"/>
    <property type="match status" value="1"/>
</dbReference>
<dbReference type="PROSITE" id="PS51007">
    <property type="entry name" value="CYTC"/>
    <property type="match status" value="1"/>
</dbReference>
<evidence type="ECO:0000256" key="4">
    <source>
        <dbReference type="ARBA" id="ARBA00022982"/>
    </source>
</evidence>
<keyword evidence="1" id="KW-0813">Transport</keyword>
<evidence type="ECO:0000256" key="5">
    <source>
        <dbReference type="ARBA" id="ARBA00023004"/>
    </source>
</evidence>